<evidence type="ECO:0000256" key="1">
    <source>
        <dbReference type="SAM" id="Phobius"/>
    </source>
</evidence>
<name>A0ABU5CVJ3_9BACI</name>
<accession>A0ABU5CVJ3</accession>
<keyword evidence="1" id="KW-0812">Transmembrane</keyword>
<evidence type="ECO:0000313" key="2">
    <source>
        <dbReference type="EMBL" id="MDY0410403.1"/>
    </source>
</evidence>
<dbReference type="InterPro" id="IPR007403">
    <property type="entry name" value="DUF456"/>
</dbReference>
<organism evidence="2 3">
    <name type="scientific">Paracerasibacillus soli</name>
    <dbReference type="NCBI Taxonomy" id="480284"/>
    <lineage>
        <taxon>Bacteria</taxon>
        <taxon>Bacillati</taxon>
        <taxon>Bacillota</taxon>
        <taxon>Bacilli</taxon>
        <taxon>Bacillales</taxon>
        <taxon>Bacillaceae</taxon>
        <taxon>Paracerasibacillus</taxon>
    </lineage>
</organism>
<feature type="transmembrane region" description="Helical" evidence="1">
    <location>
        <begin position="52"/>
        <end position="78"/>
    </location>
</feature>
<keyword evidence="1" id="KW-0472">Membrane</keyword>
<dbReference type="EMBL" id="JAWDIQ010000003">
    <property type="protein sequence ID" value="MDY0410403.1"/>
    <property type="molecule type" value="Genomic_DNA"/>
</dbReference>
<gene>
    <name evidence="2" type="ORF">RWD45_19955</name>
</gene>
<dbReference type="PANTHER" id="PTHR39165:SF1">
    <property type="entry name" value="DUF456 DOMAIN-CONTAINING PROTEIN"/>
    <property type="match status" value="1"/>
</dbReference>
<keyword evidence="3" id="KW-1185">Reference proteome</keyword>
<evidence type="ECO:0000313" key="3">
    <source>
        <dbReference type="Proteomes" id="UP001275315"/>
    </source>
</evidence>
<dbReference type="RefSeq" id="WP_320381284.1">
    <property type="nucleotide sequence ID" value="NZ_JAWDIQ010000003.1"/>
</dbReference>
<protein>
    <submittedName>
        <fullName evidence="2">DUF456 domain-containing protein</fullName>
    </submittedName>
</protein>
<dbReference type="PANTHER" id="PTHR39165">
    <property type="entry name" value="IG HYPOTHETICAL 17883"/>
    <property type="match status" value="1"/>
</dbReference>
<sequence length="79" mass="8657">MGERSAVIGIVIGSFVIPPFGIFIVPLVLVFIVELLQGRPFFVAMKVAVGSFIGFFSGTIAKIVIQIIMIIWFLIVVIF</sequence>
<feature type="transmembrane region" description="Helical" evidence="1">
    <location>
        <begin position="7"/>
        <end position="32"/>
    </location>
</feature>
<reference evidence="2 3" key="1">
    <citation type="submission" date="2023-10" db="EMBL/GenBank/DDBJ databases">
        <title>Virgibacillus soli CC-YMP-6 genome.</title>
        <authorList>
            <person name="Miliotis G."/>
            <person name="Sengupta P."/>
            <person name="Hameed A."/>
            <person name="Chuvochina M."/>
            <person name="Mcdonagh F."/>
            <person name="Simpson A.C."/>
            <person name="Singh N.K."/>
            <person name="Rekha P.D."/>
            <person name="Raman K."/>
            <person name="Hugenholtz P."/>
            <person name="Venkateswaran K."/>
        </authorList>
    </citation>
    <scope>NUCLEOTIDE SEQUENCE [LARGE SCALE GENOMIC DNA]</scope>
    <source>
        <strain evidence="2 3">CC-YMP-6</strain>
    </source>
</reference>
<keyword evidence="1" id="KW-1133">Transmembrane helix</keyword>
<dbReference type="Proteomes" id="UP001275315">
    <property type="component" value="Unassembled WGS sequence"/>
</dbReference>
<dbReference type="Pfam" id="PF04306">
    <property type="entry name" value="DUF456"/>
    <property type="match status" value="1"/>
</dbReference>
<comment type="caution">
    <text evidence="2">The sequence shown here is derived from an EMBL/GenBank/DDBJ whole genome shotgun (WGS) entry which is preliminary data.</text>
</comment>
<proteinExistence type="predicted"/>